<dbReference type="RefSeq" id="WP_131271072.1">
    <property type="nucleotide sequence ID" value="NZ_SJOA01000007.1"/>
</dbReference>
<organism evidence="2 3">
    <name type="scientific">Acinetobacter terrae</name>
    <dbReference type="NCBI Taxonomy" id="2731247"/>
    <lineage>
        <taxon>Bacteria</taxon>
        <taxon>Pseudomonadati</taxon>
        <taxon>Pseudomonadota</taxon>
        <taxon>Gammaproteobacteria</taxon>
        <taxon>Moraxellales</taxon>
        <taxon>Moraxellaceae</taxon>
        <taxon>Acinetobacter</taxon>
        <taxon>Acinetobacter Taxon 24</taxon>
    </lineage>
</organism>
<reference evidence="2 3" key="1">
    <citation type="submission" date="2019-02" db="EMBL/GenBank/DDBJ databases">
        <title>High diversity of culturable Acinetobacter species in natural soil and water ecosystems.</title>
        <authorList>
            <person name="Radolfova-Krizova L."/>
            <person name="Nemec A."/>
        </authorList>
    </citation>
    <scope>NUCLEOTIDE SEQUENCE [LARGE SCALE GENOMIC DNA]</scope>
    <source>
        <strain evidence="2 3">ANC 4281</strain>
    </source>
</reference>
<dbReference type="Proteomes" id="UP000291380">
    <property type="component" value="Unassembled WGS sequence"/>
</dbReference>
<dbReference type="PANTHER" id="PTHR13696:SF52">
    <property type="entry name" value="PARA FAMILY PROTEIN CT_582"/>
    <property type="match status" value="1"/>
</dbReference>
<name>A0A4R0EN57_9GAMM</name>
<dbReference type="EMBL" id="SJOA01000007">
    <property type="protein sequence ID" value="TCB59648.1"/>
    <property type="molecule type" value="Genomic_DNA"/>
</dbReference>
<dbReference type="OrthoDB" id="9785810at2"/>
<dbReference type="CDD" id="cd02042">
    <property type="entry name" value="ParAB_family"/>
    <property type="match status" value="1"/>
</dbReference>
<dbReference type="PANTHER" id="PTHR13696">
    <property type="entry name" value="P-LOOP CONTAINING NUCLEOSIDE TRIPHOSPHATE HYDROLASE"/>
    <property type="match status" value="1"/>
</dbReference>
<dbReference type="Pfam" id="PF13614">
    <property type="entry name" value="AAA_31"/>
    <property type="match status" value="1"/>
</dbReference>
<feature type="domain" description="AAA" evidence="1">
    <location>
        <begin position="2"/>
        <end position="205"/>
    </location>
</feature>
<dbReference type="InterPro" id="IPR025669">
    <property type="entry name" value="AAA_dom"/>
</dbReference>
<sequence>MRTRVVFNQKGGVGKSSIAVNLAAISAHQGFKTLLIDLDPQANSSQYLLGDDATYSVDKPALEPNVENYFEEVLGNTQSKGLLGNAIGSILKSRSKGLESYVHQSPFKNLHVIPASPTLGALAHALESKHKIYKLRDALQQLAGQYDRVYIDTPPAFNFFTLSALIAAERVLIPFDCDVFSKRALKTLIENVIETQDDHNDRLEIEGIVVNQFQAQAKLPREVVQQLKDEGLPVLKSMLPPSILMKESHLKNQPLIHLATDHKLTQAYQSLFNEIEQNKI</sequence>
<accession>A0A4R0EN57</accession>
<proteinExistence type="predicted"/>
<comment type="caution">
    <text evidence="2">The sequence shown here is derived from an EMBL/GenBank/DDBJ whole genome shotgun (WGS) entry which is preliminary data.</text>
</comment>
<dbReference type="InterPro" id="IPR050678">
    <property type="entry name" value="DNA_Partitioning_ATPase"/>
</dbReference>
<gene>
    <name evidence="2" type="ORF">E0H85_07435</name>
</gene>
<dbReference type="InterPro" id="IPR027417">
    <property type="entry name" value="P-loop_NTPase"/>
</dbReference>
<evidence type="ECO:0000313" key="3">
    <source>
        <dbReference type="Proteomes" id="UP000291380"/>
    </source>
</evidence>
<dbReference type="SUPFAM" id="SSF52540">
    <property type="entry name" value="P-loop containing nucleoside triphosphate hydrolases"/>
    <property type="match status" value="1"/>
</dbReference>
<evidence type="ECO:0000259" key="1">
    <source>
        <dbReference type="Pfam" id="PF13614"/>
    </source>
</evidence>
<protein>
    <submittedName>
        <fullName evidence="2">ParA family protein</fullName>
    </submittedName>
</protein>
<dbReference type="Gene3D" id="3.40.50.300">
    <property type="entry name" value="P-loop containing nucleotide triphosphate hydrolases"/>
    <property type="match status" value="1"/>
</dbReference>
<evidence type="ECO:0000313" key="2">
    <source>
        <dbReference type="EMBL" id="TCB59648.1"/>
    </source>
</evidence>
<dbReference type="AlphaFoldDB" id="A0A4R0EN57"/>